<name>A0A0E3U7B6_9BURK</name>
<dbReference type="Proteomes" id="UP000035050">
    <property type="component" value="Chromosome"/>
</dbReference>
<gene>
    <name evidence="1" type="ORF">MB84_16365</name>
</gene>
<dbReference type="AlphaFoldDB" id="A0A0E3U7B6"/>
<reference evidence="1" key="1">
    <citation type="submission" date="2016-06" db="EMBL/GenBank/DDBJ databases">
        <title>Pandoraea oxalativorans DSM 23570 Genome Sequencing.</title>
        <authorList>
            <person name="Ee R."/>
            <person name="Lim Y.-L."/>
            <person name="Yong D."/>
            <person name="Yin W.-F."/>
            <person name="Chan K.-G."/>
        </authorList>
    </citation>
    <scope>NUCLEOTIDE SEQUENCE</scope>
    <source>
        <strain evidence="1">DSM 23570</strain>
    </source>
</reference>
<protein>
    <submittedName>
        <fullName evidence="1">Uncharacterized protein</fullName>
    </submittedName>
</protein>
<dbReference type="KEGG" id="pox:MB84_16365"/>
<evidence type="ECO:0000313" key="1">
    <source>
        <dbReference type="EMBL" id="AKC70724.1"/>
    </source>
</evidence>
<evidence type="ECO:0000313" key="2">
    <source>
        <dbReference type="Proteomes" id="UP000035050"/>
    </source>
</evidence>
<accession>A0A0E3U7B6</accession>
<dbReference type="PATRIC" id="fig|573737.6.peg.4209"/>
<proteinExistence type="predicted"/>
<keyword evidence="2" id="KW-1185">Reference proteome</keyword>
<dbReference type="EMBL" id="CP011253">
    <property type="protein sequence ID" value="AKC70724.1"/>
    <property type="molecule type" value="Genomic_DNA"/>
</dbReference>
<dbReference type="RefSeq" id="WP_046291911.1">
    <property type="nucleotide sequence ID" value="NZ_CP011253.3"/>
</dbReference>
<dbReference type="HOGENOM" id="CLU_2881733_0_0_4"/>
<organism evidence="1 2">
    <name type="scientific">Pandoraea oxalativorans</name>
    <dbReference type="NCBI Taxonomy" id="573737"/>
    <lineage>
        <taxon>Bacteria</taxon>
        <taxon>Pseudomonadati</taxon>
        <taxon>Pseudomonadota</taxon>
        <taxon>Betaproteobacteria</taxon>
        <taxon>Burkholderiales</taxon>
        <taxon>Burkholderiaceae</taxon>
        <taxon>Pandoraea</taxon>
    </lineage>
</organism>
<sequence>MRRRTVNCGGLWALQPECYHAKRQIMPAASSNVWAGRHGRVASNVSNASDVAKVIHDAVASVK</sequence>